<dbReference type="CDD" id="cd05795">
    <property type="entry name" value="Ribosomal_P0_L10e"/>
    <property type="match status" value="1"/>
</dbReference>
<dbReference type="InterPro" id="IPR050323">
    <property type="entry name" value="Ribosomal_protein_uL10"/>
</dbReference>
<dbReference type="SUPFAM" id="SSF160369">
    <property type="entry name" value="Ribosomal protein L10-like"/>
    <property type="match status" value="1"/>
</dbReference>
<dbReference type="EMBL" id="CAUYUJ010001692">
    <property type="protein sequence ID" value="CAK0797153.1"/>
    <property type="molecule type" value="Genomic_DNA"/>
</dbReference>
<comment type="caution">
    <text evidence="5">The sequence shown here is derived from an EMBL/GenBank/DDBJ whole genome shotgun (WGS) entry which is preliminary data.</text>
</comment>
<evidence type="ECO:0000256" key="2">
    <source>
        <dbReference type="ARBA" id="ARBA00022980"/>
    </source>
</evidence>
<evidence type="ECO:0000256" key="1">
    <source>
        <dbReference type="ARBA" id="ARBA00008889"/>
    </source>
</evidence>
<keyword evidence="6" id="KW-1185">Reference proteome</keyword>
<feature type="domain" description="Large ribosomal subunit protein uL10-like insertion" evidence="4">
    <location>
        <begin position="115"/>
        <end position="184"/>
    </location>
</feature>
<comment type="similarity">
    <text evidence="1">Belongs to the universal ribosomal protein uL10 family.</text>
</comment>
<protein>
    <recommendedName>
        <fullName evidence="4">Large ribosomal subunit protein uL10-like insertion domain-containing protein</fullName>
    </recommendedName>
</protein>
<gene>
    <name evidence="5" type="ORF">PCOR1329_LOCUS6322</name>
</gene>
<evidence type="ECO:0000313" key="6">
    <source>
        <dbReference type="Proteomes" id="UP001189429"/>
    </source>
</evidence>
<dbReference type="InterPro" id="IPR043164">
    <property type="entry name" value="Ribosomal_uL10-like_insert_sf"/>
</dbReference>
<accession>A0ABN9PVT4</accession>
<dbReference type="Proteomes" id="UP001189429">
    <property type="component" value="Unassembled WGS sequence"/>
</dbReference>
<dbReference type="InterPro" id="IPR043141">
    <property type="entry name" value="Ribosomal_uL10-like_sf"/>
</dbReference>
<dbReference type="InterPro" id="IPR001790">
    <property type="entry name" value="Ribosomal_uL10"/>
</dbReference>
<dbReference type="PANTHER" id="PTHR45699:SF3">
    <property type="entry name" value="LARGE RIBOSOMAL SUBUNIT PROTEIN UL10"/>
    <property type="match status" value="1"/>
</dbReference>
<dbReference type="Pfam" id="PF00466">
    <property type="entry name" value="Ribosomal_L10"/>
    <property type="match status" value="1"/>
</dbReference>
<proteinExistence type="inferred from homology"/>
<organism evidence="5 6">
    <name type="scientific">Prorocentrum cordatum</name>
    <dbReference type="NCBI Taxonomy" id="2364126"/>
    <lineage>
        <taxon>Eukaryota</taxon>
        <taxon>Sar</taxon>
        <taxon>Alveolata</taxon>
        <taxon>Dinophyceae</taxon>
        <taxon>Prorocentrales</taxon>
        <taxon>Prorocentraceae</taxon>
        <taxon>Prorocentrum</taxon>
    </lineage>
</organism>
<dbReference type="PANTHER" id="PTHR45699">
    <property type="entry name" value="60S ACIDIC RIBOSOMAL PROTEIN P0"/>
    <property type="match status" value="1"/>
</dbReference>
<reference evidence="5" key="1">
    <citation type="submission" date="2023-10" db="EMBL/GenBank/DDBJ databases">
        <authorList>
            <person name="Chen Y."/>
            <person name="Shah S."/>
            <person name="Dougan E. K."/>
            <person name="Thang M."/>
            <person name="Chan C."/>
        </authorList>
    </citation>
    <scope>NUCLEOTIDE SEQUENCE [LARGE SCALE GENOMIC DNA]</scope>
</reference>
<evidence type="ECO:0000313" key="5">
    <source>
        <dbReference type="EMBL" id="CAK0797153.1"/>
    </source>
</evidence>
<keyword evidence="2" id="KW-0689">Ribosomal protein</keyword>
<keyword evidence="3" id="KW-0687">Ribonucleoprotein</keyword>
<dbReference type="InterPro" id="IPR040637">
    <property type="entry name" value="Ribosomal_uL10-like_insert"/>
</dbReference>
<dbReference type="Gene3D" id="3.90.105.20">
    <property type="match status" value="1"/>
</dbReference>
<dbReference type="Gene3D" id="3.30.70.1730">
    <property type="match status" value="1"/>
</dbReference>
<name>A0ABN9PVT4_9DINO</name>
<evidence type="ECO:0000259" key="4">
    <source>
        <dbReference type="Pfam" id="PF17777"/>
    </source>
</evidence>
<sequence length="308" mass="32737">MPNSEKLAKKAMYFDKLVDLCVNSKGGALLVGVDHVRSKQMQEIRIALRSRAVVLMGKNTMIRKALQVGHESHPQAGLDRLRAAVNGNMGFIFATDCSLDDVREVVSKFRQPAAAKAGQVAQCDLSLPAGPTGMDPSQTAFFQALNIGTKIVKGQIELITETPVLKRGDKVSPGGAVLLGKLGVQPFEYGIEVEQVYQDDGTVFSAAVLDVKPEALVAKFLSGLGNMAALSREIGIPTEAGLPHAFGSAFRNVCALCAETDFLFQEMEPVRLFLQDPEAYSAAHPASAGGGGGGVADAAAILSRRRRE</sequence>
<evidence type="ECO:0000256" key="3">
    <source>
        <dbReference type="ARBA" id="ARBA00023274"/>
    </source>
</evidence>
<dbReference type="Pfam" id="PF17777">
    <property type="entry name" value="RL10P_insert"/>
    <property type="match status" value="1"/>
</dbReference>